<organism evidence="1 2">
    <name type="scientific">Mythimna loreyi</name>
    <dbReference type="NCBI Taxonomy" id="667449"/>
    <lineage>
        <taxon>Eukaryota</taxon>
        <taxon>Metazoa</taxon>
        <taxon>Ecdysozoa</taxon>
        <taxon>Arthropoda</taxon>
        <taxon>Hexapoda</taxon>
        <taxon>Insecta</taxon>
        <taxon>Pterygota</taxon>
        <taxon>Neoptera</taxon>
        <taxon>Endopterygota</taxon>
        <taxon>Lepidoptera</taxon>
        <taxon>Glossata</taxon>
        <taxon>Ditrysia</taxon>
        <taxon>Noctuoidea</taxon>
        <taxon>Noctuidae</taxon>
        <taxon>Noctuinae</taxon>
        <taxon>Hadenini</taxon>
        <taxon>Mythimna</taxon>
    </lineage>
</organism>
<accession>A0ACC2Q4B1</accession>
<name>A0ACC2Q4B1_9NEOP</name>
<keyword evidence="2" id="KW-1185">Reference proteome</keyword>
<sequence length="364" mass="42269">MMYYSGIDKDICFEEFIAEFRLTARTNEWFEKDYALILGVYLQGPAQYFFRYTYHDDMDFATLCDLLRSEFPCECFKCKHRAALELCVVKEDPALCGEGEPSSVELCVVKEDPALCGEGEPSSVVDQSNNTDLYSSMTDDPQDNEPSDDDDDQGCDVSSQEDEDDQGCDVSSHDDTDDQGCDVSGQISDETPTEDTDEDKSPGVFNPCITISSDFIPDKDTFVTITQDDHDEVSYRNDYEEHHKLEIINCEFIGFLQKEKEMTQVVTKYDDRSPMVTHKVPKKRFEFNMLRKKDRVPGKTKKCMAQKSLVARKSLHLRHLKEIKSHVSNCKYYCTKFKKQFFLPKFKFWKFYKKKLLDCIFYNY</sequence>
<protein>
    <submittedName>
        <fullName evidence="1">Uncharacterized protein</fullName>
    </submittedName>
</protein>
<comment type="caution">
    <text evidence="1">The sequence shown here is derived from an EMBL/GenBank/DDBJ whole genome shotgun (WGS) entry which is preliminary data.</text>
</comment>
<reference evidence="1" key="1">
    <citation type="submission" date="2023-03" db="EMBL/GenBank/DDBJ databases">
        <title>Chromosome-level genomes of two armyworms, Mythimna separata and Mythimna loreyi, provide insights into the biosynthesis and reception of sex pheromones.</title>
        <authorList>
            <person name="Zhao H."/>
        </authorList>
    </citation>
    <scope>NUCLEOTIDE SEQUENCE</scope>
    <source>
        <strain evidence="1">BeijingLab</strain>
    </source>
</reference>
<evidence type="ECO:0000313" key="2">
    <source>
        <dbReference type="Proteomes" id="UP001231649"/>
    </source>
</evidence>
<proteinExistence type="predicted"/>
<gene>
    <name evidence="1" type="ORF">PYW08_010712</name>
</gene>
<dbReference type="Proteomes" id="UP001231649">
    <property type="component" value="Chromosome 27"/>
</dbReference>
<dbReference type="EMBL" id="CM056803">
    <property type="protein sequence ID" value="KAJ8707460.1"/>
    <property type="molecule type" value="Genomic_DNA"/>
</dbReference>
<evidence type="ECO:0000313" key="1">
    <source>
        <dbReference type="EMBL" id="KAJ8707460.1"/>
    </source>
</evidence>